<dbReference type="AlphaFoldDB" id="A0A8K0ULN5"/>
<dbReference type="EMBL" id="JAEVFJ010000022">
    <property type="protein sequence ID" value="KAH8096767.1"/>
    <property type="molecule type" value="Genomic_DNA"/>
</dbReference>
<reference evidence="2" key="1">
    <citation type="journal article" date="2021" name="New Phytol.">
        <title>Evolutionary innovations through gain and loss of genes in the ectomycorrhizal Boletales.</title>
        <authorList>
            <person name="Wu G."/>
            <person name="Miyauchi S."/>
            <person name="Morin E."/>
            <person name="Kuo A."/>
            <person name="Drula E."/>
            <person name="Varga T."/>
            <person name="Kohler A."/>
            <person name="Feng B."/>
            <person name="Cao Y."/>
            <person name="Lipzen A."/>
            <person name="Daum C."/>
            <person name="Hundley H."/>
            <person name="Pangilinan J."/>
            <person name="Johnson J."/>
            <person name="Barry K."/>
            <person name="LaButti K."/>
            <person name="Ng V."/>
            <person name="Ahrendt S."/>
            <person name="Min B."/>
            <person name="Choi I.G."/>
            <person name="Park H."/>
            <person name="Plett J.M."/>
            <person name="Magnuson J."/>
            <person name="Spatafora J.W."/>
            <person name="Nagy L.G."/>
            <person name="Henrissat B."/>
            <person name="Grigoriev I.V."/>
            <person name="Yang Z.L."/>
            <person name="Xu J."/>
            <person name="Martin F.M."/>
        </authorList>
    </citation>
    <scope>NUCLEOTIDE SEQUENCE</scope>
    <source>
        <strain evidence="2">KKN 215</strain>
    </source>
</reference>
<feature type="region of interest" description="Disordered" evidence="1">
    <location>
        <begin position="1"/>
        <end position="48"/>
    </location>
</feature>
<proteinExistence type="predicted"/>
<protein>
    <submittedName>
        <fullName evidence="2">Uncharacterized protein</fullName>
    </submittedName>
</protein>
<evidence type="ECO:0000313" key="3">
    <source>
        <dbReference type="Proteomes" id="UP000813824"/>
    </source>
</evidence>
<sequence length="170" mass="18777">MGPGGSRGRTSLNRQACPAVSTGGAVPDMDHLEENARPERRPWAPGETPRLSECCFGWRWFKTVWCSACHGLSSLALLCDPQDVLLPPRHQDLPAPRPAPHAQGHCHHRGQRRLRLHPLSSTDRALSLVQDRLQVPFQGRVHSLHPEPSRHRAVQGAVRPPSIDSAHSPP</sequence>
<gene>
    <name evidence="2" type="ORF">BXZ70DRAFT_314218</name>
</gene>
<feature type="compositionally biased region" description="Basic and acidic residues" evidence="1">
    <location>
        <begin position="28"/>
        <end position="42"/>
    </location>
</feature>
<comment type="caution">
    <text evidence="2">The sequence shown here is derived from an EMBL/GenBank/DDBJ whole genome shotgun (WGS) entry which is preliminary data.</text>
</comment>
<keyword evidence="3" id="KW-1185">Reference proteome</keyword>
<evidence type="ECO:0000313" key="2">
    <source>
        <dbReference type="EMBL" id="KAH8096767.1"/>
    </source>
</evidence>
<dbReference type="Proteomes" id="UP000813824">
    <property type="component" value="Unassembled WGS sequence"/>
</dbReference>
<evidence type="ECO:0000256" key="1">
    <source>
        <dbReference type="SAM" id="MobiDB-lite"/>
    </source>
</evidence>
<accession>A0A8K0ULN5</accession>
<organism evidence="2 3">
    <name type="scientific">Cristinia sonorae</name>
    <dbReference type="NCBI Taxonomy" id="1940300"/>
    <lineage>
        <taxon>Eukaryota</taxon>
        <taxon>Fungi</taxon>
        <taxon>Dikarya</taxon>
        <taxon>Basidiomycota</taxon>
        <taxon>Agaricomycotina</taxon>
        <taxon>Agaricomycetes</taxon>
        <taxon>Agaricomycetidae</taxon>
        <taxon>Agaricales</taxon>
        <taxon>Pleurotineae</taxon>
        <taxon>Stephanosporaceae</taxon>
        <taxon>Cristinia</taxon>
    </lineage>
</organism>
<feature type="region of interest" description="Disordered" evidence="1">
    <location>
        <begin position="140"/>
        <end position="170"/>
    </location>
</feature>
<name>A0A8K0ULN5_9AGAR</name>